<sequence>MTEQLTRPWRHLRCSCDLDNVARLHERLREALQAVATAYWDATGEELVVTSAWRSLRHCAALMAGFSREQLEGMYCRNGYPDYIRELVATRERQGGALSEEDAYRILCQRQEGYISRHLTGGAVDIARPGRDLPFLLALLAQHGFQTLDEEVFGLSCIHASHHDVPTAIVRE</sequence>
<gene>
    <name evidence="1" type="ORF">J3R75_002341</name>
</gene>
<evidence type="ECO:0000313" key="2">
    <source>
        <dbReference type="Proteomes" id="UP001238163"/>
    </source>
</evidence>
<dbReference type="Gene3D" id="3.30.1380.10">
    <property type="match status" value="1"/>
</dbReference>
<dbReference type="RefSeq" id="WP_307261646.1">
    <property type="nucleotide sequence ID" value="NZ_JAUSVL010000001.1"/>
</dbReference>
<reference evidence="1" key="1">
    <citation type="submission" date="2023-07" db="EMBL/GenBank/DDBJ databases">
        <title>Genomic Encyclopedia of Type Strains, Phase IV (KMG-IV): sequencing the most valuable type-strain genomes for metagenomic binning, comparative biology and taxonomic classification.</title>
        <authorList>
            <person name="Goeker M."/>
        </authorList>
    </citation>
    <scope>NUCLEOTIDE SEQUENCE</scope>
    <source>
        <strain evidence="1">DSM 24202</strain>
    </source>
</reference>
<proteinExistence type="predicted"/>
<name>A0AAE3VGQ5_9BACT</name>
<dbReference type="EMBL" id="JAUSVL010000001">
    <property type="protein sequence ID" value="MDQ0290234.1"/>
    <property type="molecule type" value="Genomic_DNA"/>
</dbReference>
<keyword evidence="2" id="KW-1185">Reference proteome</keyword>
<comment type="caution">
    <text evidence="1">The sequence shown here is derived from an EMBL/GenBank/DDBJ whole genome shotgun (WGS) entry which is preliminary data.</text>
</comment>
<evidence type="ECO:0000313" key="1">
    <source>
        <dbReference type="EMBL" id="MDQ0290234.1"/>
    </source>
</evidence>
<protein>
    <submittedName>
        <fullName evidence="1">Uncharacterized protein</fullName>
    </submittedName>
</protein>
<dbReference type="SUPFAM" id="SSF55166">
    <property type="entry name" value="Hedgehog/DD-peptidase"/>
    <property type="match status" value="1"/>
</dbReference>
<organism evidence="1 2">
    <name type="scientific">Oligosphaera ethanolica</name>
    <dbReference type="NCBI Taxonomy" id="760260"/>
    <lineage>
        <taxon>Bacteria</taxon>
        <taxon>Pseudomonadati</taxon>
        <taxon>Lentisphaerota</taxon>
        <taxon>Oligosphaeria</taxon>
        <taxon>Oligosphaerales</taxon>
        <taxon>Oligosphaeraceae</taxon>
        <taxon>Oligosphaera</taxon>
    </lineage>
</organism>
<dbReference type="AlphaFoldDB" id="A0AAE3VGQ5"/>
<dbReference type="InterPro" id="IPR009045">
    <property type="entry name" value="Zn_M74/Hedgehog-like"/>
</dbReference>
<dbReference type="Proteomes" id="UP001238163">
    <property type="component" value="Unassembled WGS sequence"/>
</dbReference>
<accession>A0AAE3VGQ5</accession>